<dbReference type="AlphaFoldDB" id="A0AA39HE74"/>
<organism evidence="2 3">
    <name type="scientific">Steinernema hermaphroditum</name>
    <dbReference type="NCBI Taxonomy" id="289476"/>
    <lineage>
        <taxon>Eukaryota</taxon>
        <taxon>Metazoa</taxon>
        <taxon>Ecdysozoa</taxon>
        <taxon>Nematoda</taxon>
        <taxon>Chromadorea</taxon>
        <taxon>Rhabditida</taxon>
        <taxon>Tylenchina</taxon>
        <taxon>Panagrolaimomorpha</taxon>
        <taxon>Strongyloidoidea</taxon>
        <taxon>Steinernematidae</taxon>
        <taxon>Steinernema</taxon>
    </lineage>
</organism>
<feature type="region of interest" description="Disordered" evidence="1">
    <location>
        <begin position="68"/>
        <end position="91"/>
    </location>
</feature>
<reference evidence="2" key="1">
    <citation type="submission" date="2023-06" db="EMBL/GenBank/DDBJ databases">
        <title>Genomic analysis of the entomopathogenic nematode Steinernema hermaphroditum.</title>
        <authorList>
            <person name="Schwarz E.M."/>
            <person name="Heppert J.K."/>
            <person name="Baniya A."/>
            <person name="Schwartz H.T."/>
            <person name="Tan C.-H."/>
            <person name="Antoshechkin I."/>
            <person name="Sternberg P.W."/>
            <person name="Goodrich-Blair H."/>
            <person name="Dillman A.R."/>
        </authorList>
    </citation>
    <scope>NUCLEOTIDE SEQUENCE</scope>
    <source>
        <strain evidence="2">PS9179</strain>
        <tissue evidence="2">Whole animal</tissue>
    </source>
</reference>
<accession>A0AA39HE74</accession>
<keyword evidence="3" id="KW-1185">Reference proteome</keyword>
<comment type="caution">
    <text evidence="2">The sequence shown here is derived from an EMBL/GenBank/DDBJ whole genome shotgun (WGS) entry which is preliminary data.</text>
</comment>
<proteinExistence type="predicted"/>
<evidence type="ECO:0000256" key="1">
    <source>
        <dbReference type="SAM" id="MobiDB-lite"/>
    </source>
</evidence>
<protein>
    <submittedName>
        <fullName evidence="2">Uncharacterized protein</fullName>
    </submittedName>
</protein>
<name>A0AA39HE74_9BILA</name>
<dbReference type="EMBL" id="JAUCMV010000004">
    <property type="protein sequence ID" value="KAK0404215.1"/>
    <property type="molecule type" value="Genomic_DNA"/>
</dbReference>
<gene>
    <name evidence="2" type="ORF">QR680_017344</name>
</gene>
<evidence type="ECO:0000313" key="3">
    <source>
        <dbReference type="Proteomes" id="UP001175271"/>
    </source>
</evidence>
<evidence type="ECO:0000313" key="2">
    <source>
        <dbReference type="EMBL" id="KAK0404215.1"/>
    </source>
</evidence>
<feature type="region of interest" description="Disordered" evidence="1">
    <location>
        <begin position="1"/>
        <end position="30"/>
    </location>
</feature>
<sequence>MPAPPRQNTFVFQRPLPRRSPANLGADRDDITAPRQLSPLLETSVPSALLQENVVASDSSRIRVFQRGAENKQRGGDRCPQPPPAVLDDAK</sequence>
<dbReference type="Proteomes" id="UP001175271">
    <property type="component" value="Unassembled WGS sequence"/>
</dbReference>
<feature type="compositionally biased region" description="Polar residues" evidence="1">
    <location>
        <begin position="1"/>
        <end position="11"/>
    </location>
</feature>